<feature type="binding site" evidence="8">
    <location>
        <begin position="31"/>
        <end position="36"/>
    </location>
    <ligand>
        <name>ATP</name>
        <dbReference type="ChEBI" id="CHEBI:30616"/>
    </ligand>
</feature>
<dbReference type="GO" id="GO:0005737">
    <property type="term" value="C:cytoplasm"/>
    <property type="evidence" value="ECO:0007669"/>
    <property type="project" value="UniProtKB-SubCell"/>
</dbReference>
<dbReference type="Pfam" id="PF11734">
    <property type="entry name" value="TilS_C"/>
    <property type="match status" value="1"/>
</dbReference>
<dbReference type="HAMAP" id="MF_01161">
    <property type="entry name" value="tRNA_Ile_lys_synt"/>
    <property type="match status" value="1"/>
</dbReference>
<comment type="domain">
    <text evidence="8">The N-terminal region contains the highly conserved SGGXDS motif, predicted to be a P-loop motif involved in ATP binding.</text>
</comment>
<organism evidence="10 11">
    <name type="scientific">Lonepinella koalarum</name>
    <dbReference type="NCBI Taxonomy" id="53417"/>
    <lineage>
        <taxon>Bacteria</taxon>
        <taxon>Pseudomonadati</taxon>
        <taxon>Pseudomonadota</taxon>
        <taxon>Gammaproteobacteria</taxon>
        <taxon>Pasteurellales</taxon>
        <taxon>Pasteurellaceae</taxon>
        <taxon>Lonepinella</taxon>
    </lineage>
</organism>
<dbReference type="InterPro" id="IPR015262">
    <property type="entry name" value="tRNA_Ile_lys_synt_subst-bd"/>
</dbReference>
<dbReference type="PANTHER" id="PTHR43033:SF1">
    <property type="entry name" value="TRNA(ILE)-LYSIDINE SYNTHASE-RELATED"/>
    <property type="match status" value="1"/>
</dbReference>
<evidence type="ECO:0000256" key="1">
    <source>
        <dbReference type="ARBA" id="ARBA00004496"/>
    </source>
</evidence>
<keyword evidence="2 8" id="KW-0963">Cytoplasm</keyword>
<dbReference type="InterPro" id="IPR012796">
    <property type="entry name" value="Lysidine-tRNA-synth_C"/>
</dbReference>
<dbReference type="Gene3D" id="1.20.59.20">
    <property type="match status" value="1"/>
</dbReference>
<dbReference type="AlphaFoldDB" id="A0A4R1KVM8"/>
<dbReference type="SUPFAM" id="SSF82829">
    <property type="entry name" value="MesJ substrate recognition domain-like"/>
    <property type="match status" value="1"/>
</dbReference>
<evidence type="ECO:0000259" key="9">
    <source>
        <dbReference type="SMART" id="SM00977"/>
    </source>
</evidence>
<dbReference type="Pfam" id="PF09179">
    <property type="entry name" value="TilS"/>
    <property type="match status" value="1"/>
</dbReference>
<keyword evidence="3 8" id="KW-0436">Ligase</keyword>
<dbReference type="EMBL" id="SMGJ01000005">
    <property type="protein sequence ID" value="TCK68399.1"/>
    <property type="molecule type" value="Genomic_DNA"/>
</dbReference>
<gene>
    <name evidence="8" type="primary">tilS</name>
    <name evidence="10" type="ORF">EV692_1732</name>
</gene>
<dbReference type="NCBIfam" id="TIGR02433">
    <property type="entry name" value="lysidine_TilS_C"/>
    <property type="match status" value="1"/>
</dbReference>
<evidence type="ECO:0000256" key="7">
    <source>
        <dbReference type="ARBA" id="ARBA00048539"/>
    </source>
</evidence>
<comment type="caution">
    <text evidence="10">The sequence shown here is derived from an EMBL/GenBank/DDBJ whole genome shotgun (WGS) entry which is preliminary data.</text>
</comment>
<evidence type="ECO:0000256" key="4">
    <source>
        <dbReference type="ARBA" id="ARBA00022694"/>
    </source>
</evidence>
<dbReference type="GO" id="GO:0006400">
    <property type="term" value="P:tRNA modification"/>
    <property type="evidence" value="ECO:0007669"/>
    <property type="project" value="UniProtKB-UniRule"/>
</dbReference>
<dbReference type="SUPFAM" id="SSF56037">
    <property type="entry name" value="PheT/TilS domain"/>
    <property type="match status" value="1"/>
</dbReference>
<dbReference type="InterPro" id="IPR012094">
    <property type="entry name" value="tRNA_Ile_lys_synt"/>
</dbReference>
<evidence type="ECO:0000313" key="11">
    <source>
        <dbReference type="Proteomes" id="UP000295496"/>
    </source>
</evidence>
<dbReference type="SMART" id="SM00977">
    <property type="entry name" value="TilS_C"/>
    <property type="match status" value="1"/>
</dbReference>
<keyword evidence="4 8" id="KW-0819">tRNA processing</keyword>
<protein>
    <recommendedName>
        <fullName evidence="8">tRNA(Ile)-lysidine synthase</fullName>
        <ecNumber evidence="8">6.3.4.19</ecNumber>
    </recommendedName>
    <alternativeName>
        <fullName evidence="8">tRNA(Ile)-2-lysyl-cytidine synthase</fullName>
    </alternativeName>
    <alternativeName>
        <fullName evidence="8">tRNA(Ile)-lysidine synthetase</fullName>
    </alternativeName>
</protein>
<dbReference type="NCBIfam" id="TIGR02432">
    <property type="entry name" value="lysidine_TilS_N"/>
    <property type="match status" value="1"/>
</dbReference>
<accession>A0A4R1KVM8</accession>
<proteinExistence type="inferred from homology"/>
<keyword evidence="5 8" id="KW-0547">Nucleotide-binding</keyword>
<evidence type="ECO:0000256" key="6">
    <source>
        <dbReference type="ARBA" id="ARBA00022840"/>
    </source>
</evidence>
<dbReference type="Proteomes" id="UP000295496">
    <property type="component" value="Unassembled WGS sequence"/>
</dbReference>
<dbReference type="InterPro" id="IPR011063">
    <property type="entry name" value="TilS/TtcA_N"/>
</dbReference>
<comment type="similarity">
    <text evidence="8">Belongs to the tRNA(Ile)-lysidine synthase family.</text>
</comment>
<dbReference type="Pfam" id="PF01171">
    <property type="entry name" value="ATP_bind_3"/>
    <property type="match status" value="1"/>
</dbReference>
<keyword evidence="11" id="KW-1185">Reference proteome</keyword>
<comment type="subcellular location">
    <subcellularLocation>
        <location evidence="1 8">Cytoplasm</location>
    </subcellularLocation>
</comment>
<dbReference type="CDD" id="cd01992">
    <property type="entry name" value="TilS_N"/>
    <property type="match status" value="1"/>
</dbReference>
<dbReference type="GO" id="GO:0032267">
    <property type="term" value="F:tRNA(Ile)-lysidine synthase activity"/>
    <property type="evidence" value="ECO:0007669"/>
    <property type="project" value="UniProtKB-EC"/>
</dbReference>
<evidence type="ECO:0000313" key="10">
    <source>
        <dbReference type="EMBL" id="TCK68399.1"/>
    </source>
</evidence>
<sequence length="437" mass="50852">MGVCNTPYIAMKIVTHFLSQLRHQQYLIAFSGGLDSTALLSLMAKARENQPHLQLRAVHIHHGLNPNADQWVKHCEQVCHQFDIPLIIRKVKVNQGNGIEHGARLARYQAIAEIRLMDEIVVTAHHLQDQTETFFLALKRGSGLQGLSAMQPYSELYGMPIFRPLLIWQREQLVQYITSEKLSWIEDDSNADNRYERNFLRNQILPALRQRWQHFDQMVVRSAQHCYQQQQLIHQLLADDFQQNFDKNHRTFSLVQFTKYNELTQKALLRMWLTELKQHMPSIVQLEQIIQDVILARADANPQYHLVDKVIRRYQQKLYLTADFENVNDFTALLTPEQKCILPDNIGSLVIQKKTSVYTAVWQGEQGLQQLELPLTAQTISVKFAYSGSVCLKGEKINRDIKKIWQQLNVPVWQRQRIPLIFYDNKLQGAVGFFTTA</sequence>
<dbReference type="GO" id="GO:0005524">
    <property type="term" value="F:ATP binding"/>
    <property type="evidence" value="ECO:0007669"/>
    <property type="project" value="UniProtKB-UniRule"/>
</dbReference>
<evidence type="ECO:0000256" key="3">
    <source>
        <dbReference type="ARBA" id="ARBA00022598"/>
    </source>
</evidence>
<evidence type="ECO:0000256" key="8">
    <source>
        <dbReference type="HAMAP-Rule" id="MF_01161"/>
    </source>
</evidence>
<dbReference type="EC" id="6.3.4.19" evidence="8"/>
<comment type="catalytic activity">
    <reaction evidence="7 8">
        <text>cytidine(34) in tRNA(Ile2) + L-lysine + ATP = lysidine(34) in tRNA(Ile2) + AMP + diphosphate + H(+)</text>
        <dbReference type="Rhea" id="RHEA:43744"/>
        <dbReference type="Rhea" id="RHEA-COMP:10625"/>
        <dbReference type="Rhea" id="RHEA-COMP:10670"/>
        <dbReference type="ChEBI" id="CHEBI:15378"/>
        <dbReference type="ChEBI" id="CHEBI:30616"/>
        <dbReference type="ChEBI" id="CHEBI:32551"/>
        <dbReference type="ChEBI" id="CHEBI:33019"/>
        <dbReference type="ChEBI" id="CHEBI:82748"/>
        <dbReference type="ChEBI" id="CHEBI:83665"/>
        <dbReference type="ChEBI" id="CHEBI:456215"/>
        <dbReference type="EC" id="6.3.4.19"/>
    </reaction>
</comment>
<keyword evidence="6 8" id="KW-0067">ATP-binding</keyword>
<name>A0A4R1KVM8_9PAST</name>
<dbReference type="InterPro" id="IPR012795">
    <property type="entry name" value="tRNA_Ile_lys_synt_N"/>
</dbReference>
<feature type="domain" description="Lysidine-tRNA(Ile) synthetase C-terminal" evidence="9">
    <location>
        <begin position="380"/>
        <end position="437"/>
    </location>
</feature>
<evidence type="ECO:0000256" key="5">
    <source>
        <dbReference type="ARBA" id="ARBA00022741"/>
    </source>
</evidence>
<dbReference type="Gene3D" id="3.40.50.620">
    <property type="entry name" value="HUPs"/>
    <property type="match status" value="1"/>
</dbReference>
<comment type="function">
    <text evidence="8">Ligates lysine onto the cytidine present at position 34 of the AUA codon-specific tRNA(Ile) that contains the anticodon CAU, in an ATP-dependent manner. Cytidine is converted to lysidine, thus changing the amino acid specificity of the tRNA from methionine to isoleucine.</text>
</comment>
<dbReference type="InterPro" id="IPR014729">
    <property type="entry name" value="Rossmann-like_a/b/a_fold"/>
</dbReference>
<reference evidence="10 11" key="1">
    <citation type="submission" date="2019-03" db="EMBL/GenBank/DDBJ databases">
        <title>Genomic Encyclopedia of Type Strains, Phase IV (KMG-IV): sequencing the most valuable type-strain genomes for metagenomic binning, comparative biology and taxonomic classification.</title>
        <authorList>
            <person name="Goeker M."/>
        </authorList>
    </citation>
    <scope>NUCLEOTIDE SEQUENCE [LARGE SCALE GENOMIC DNA]</scope>
    <source>
        <strain evidence="10 11">DSM 10053</strain>
    </source>
</reference>
<evidence type="ECO:0000256" key="2">
    <source>
        <dbReference type="ARBA" id="ARBA00022490"/>
    </source>
</evidence>
<dbReference type="SUPFAM" id="SSF52402">
    <property type="entry name" value="Adenine nucleotide alpha hydrolases-like"/>
    <property type="match status" value="1"/>
</dbReference>
<dbReference type="PANTHER" id="PTHR43033">
    <property type="entry name" value="TRNA(ILE)-LYSIDINE SYNTHASE-RELATED"/>
    <property type="match status" value="1"/>
</dbReference>